<dbReference type="GO" id="GO:0006226">
    <property type="term" value="P:dUMP biosynthetic process"/>
    <property type="evidence" value="ECO:0007669"/>
    <property type="project" value="UniProtKB-UniRule"/>
</dbReference>
<dbReference type="NCBIfam" id="TIGR00576">
    <property type="entry name" value="dut"/>
    <property type="match status" value="1"/>
</dbReference>
<dbReference type="RefSeq" id="WP_092498562.1">
    <property type="nucleotide sequence ID" value="NZ_FOFG01000014.1"/>
</dbReference>
<comment type="caution">
    <text evidence="5">Lacks conserved residue(s) required for the propagation of feature annotation.</text>
</comment>
<dbReference type="EC" id="3.6.1.23" evidence="5"/>
<dbReference type="Gene3D" id="2.70.40.10">
    <property type="match status" value="1"/>
</dbReference>
<evidence type="ECO:0000256" key="4">
    <source>
        <dbReference type="ARBA" id="ARBA00047686"/>
    </source>
</evidence>
<protein>
    <recommendedName>
        <fullName evidence="5">Deoxyuridine 5'-triphosphate nucleotidohydrolase</fullName>
        <shortName evidence="5">dUTPase</shortName>
        <ecNumber evidence="5">3.6.1.23</ecNumber>
    </recommendedName>
    <alternativeName>
        <fullName evidence="5">dUTP pyrophosphatase</fullName>
    </alternativeName>
</protein>
<feature type="binding site" evidence="5">
    <location>
        <begin position="74"/>
        <end position="76"/>
    </location>
    <ligand>
        <name>substrate</name>
    </ligand>
</feature>
<accession>A0A1H9MWE9</accession>
<dbReference type="PANTHER" id="PTHR11241:SF0">
    <property type="entry name" value="DEOXYURIDINE 5'-TRIPHOSPHATE NUCLEOTIDOHYDROLASE"/>
    <property type="match status" value="1"/>
</dbReference>
<dbReference type="CDD" id="cd07557">
    <property type="entry name" value="trimeric_dUTPase"/>
    <property type="match status" value="1"/>
</dbReference>
<evidence type="ECO:0000256" key="5">
    <source>
        <dbReference type="HAMAP-Rule" id="MF_00116"/>
    </source>
</evidence>
<feature type="binding site" evidence="5">
    <location>
        <position position="93"/>
    </location>
    <ligand>
        <name>substrate</name>
    </ligand>
</feature>
<dbReference type="GO" id="GO:0004170">
    <property type="term" value="F:dUTP diphosphatase activity"/>
    <property type="evidence" value="ECO:0007669"/>
    <property type="project" value="UniProtKB-UniRule"/>
</dbReference>
<dbReference type="UniPathway" id="UPA00610">
    <property type="reaction ID" value="UER00666"/>
</dbReference>
<evidence type="ECO:0000256" key="1">
    <source>
        <dbReference type="ARBA" id="ARBA00006581"/>
    </source>
</evidence>
<dbReference type="EMBL" id="FOFG01000014">
    <property type="protein sequence ID" value="SER28046.1"/>
    <property type="molecule type" value="Genomic_DNA"/>
</dbReference>
<evidence type="ECO:0000256" key="2">
    <source>
        <dbReference type="ARBA" id="ARBA00022801"/>
    </source>
</evidence>
<keyword evidence="2 5" id="KW-0378">Hydrolase</keyword>
<evidence type="ECO:0000259" key="6">
    <source>
        <dbReference type="Pfam" id="PF00692"/>
    </source>
</evidence>
<comment type="similarity">
    <text evidence="1 5">Belongs to the dUTPase family.</text>
</comment>
<gene>
    <name evidence="5" type="primary">dut</name>
    <name evidence="7" type="ORF">SAMN05216548_11482</name>
</gene>
<dbReference type="InterPro" id="IPR008181">
    <property type="entry name" value="dUTPase"/>
</dbReference>
<proteinExistence type="inferred from homology"/>
<dbReference type="InterPro" id="IPR033704">
    <property type="entry name" value="dUTPase_trimeric"/>
</dbReference>
<comment type="pathway">
    <text evidence="5">Pyrimidine metabolism; dUMP biosynthesis; dUMP from dCTP (dUTP route): step 2/2.</text>
</comment>
<evidence type="ECO:0000313" key="8">
    <source>
        <dbReference type="Proteomes" id="UP000199647"/>
    </source>
</evidence>
<keyword evidence="5" id="KW-0460">Magnesium</keyword>
<dbReference type="InterPro" id="IPR036157">
    <property type="entry name" value="dUTPase-like_sf"/>
</dbReference>
<comment type="cofactor">
    <cofactor evidence="5">
        <name>Mg(2+)</name>
        <dbReference type="ChEBI" id="CHEBI:18420"/>
    </cofactor>
</comment>
<name>A0A1H9MWE9_9HYPH</name>
<dbReference type="GO" id="GO:0000287">
    <property type="term" value="F:magnesium ion binding"/>
    <property type="evidence" value="ECO:0007669"/>
    <property type="project" value="UniProtKB-UniRule"/>
</dbReference>
<reference evidence="7 8" key="1">
    <citation type="submission" date="2016-10" db="EMBL/GenBank/DDBJ databases">
        <authorList>
            <person name="de Groot N.N."/>
        </authorList>
    </citation>
    <scope>NUCLEOTIDE SEQUENCE [LARGE SCALE GENOMIC DNA]</scope>
    <source>
        <strain evidence="7 8">A52C2</strain>
    </source>
</reference>
<evidence type="ECO:0000256" key="3">
    <source>
        <dbReference type="ARBA" id="ARBA00023080"/>
    </source>
</evidence>
<sequence>MNSRKDQFYLEDVKVKRLRSSAAIPAYQTDGSAGMDVKADIMEPITINPGERSLIGTGLAFALPPHLALLACPRSGLALKAGITIVNAPGIIDSDYRGEVGIILQNTGDKPFVVEPGDRIAQIMFTYVARAILHEVEDLDETARGAGGFGSTGAR</sequence>
<keyword evidence="8" id="KW-1185">Reference proteome</keyword>
<feature type="domain" description="dUTPase-like" evidence="6">
    <location>
        <begin position="22"/>
        <end position="153"/>
    </location>
</feature>
<evidence type="ECO:0000313" key="7">
    <source>
        <dbReference type="EMBL" id="SER28046.1"/>
    </source>
</evidence>
<dbReference type="GO" id="GO:0046081">
    <property type="term" value="P:dUTP catabolic process"/>
    <property type="evidence" value="ECO:0007669"/>
    <property type="project" value="InterPro"/>
</dbReference>
<dbReference type="SUPFAM" id="SSF51283">
    <property type="entry name" value="dUTPase-like"/>
    <property type="match status" value="1"/>
</dbReference>
<dbReference type="PANTHER" id="PTHR11241">
    <property type="entry name" value="DEOXYURIDINE 5'-TRIPHOSPHATE NUCLEOTIDOHYDROLASE"/>
    <property type="match status" value="1"/>
</dbReference>
<keyword evidence="5" id="KW-0479">Metal-binding</keyword>
<dbReference type="NCBIfam" id="NF001862">
    <property type="entry name" value="PRK00601.1"/>
    <property type="match status" value="1"/>
</dbReference>
<dbReference type="Proteomes" id="UP000199647">
    <property type="component" value="Unassembled WGS sequence"/>
</dbReference>
<dbReference type="HAMAP" id="MF_00116">
    <property type="entry name" value="dUTPase_bact"/>
    <property type="match status" value="1"/>
</dbReference>
<dbReference type="InterPro" id="IPR029054">
    <property type="entry name" value="dUTPase-like"/>
</dbReference>
<dbReference type="STRING" id="1855383.SAMN05216548_11482"/>
<dbReference type="Pfam" id="PF00692">
    <property type="entry name" value="dUTPase"/>
    <property type="match status" value="1"/>
</dbReference>
<dbReference type="OrthoDB" id="9809956at2"/>
<organism evidence="7 8">
    <name type="scientific">Faunimonas pinastri</name>
    <dbReference type="NCBI Taxonomy" id="1855383"/>
    <lineage>
        <taxon>Bacteria</taxon>
        <taxon>Pseudomonadati</taxon>
        <taxon>Pseudomonadota</taxon>
        <taxon>Alphaproteobacteria</taxon>
        <taxon>Hyphomicrobiales</taxon>
        <taxon>Afifellaceae</taxon>
        <taxon>Faunimonas</taxon>
    </lineage>
</organism>
<dbReference type="AlphaFoldDB" id="A0A1H9MWE9"/>
<feature type="binding site" evidence="5">
    <location>
        <position position="87"/>
    </location>
    <ligand>
        <name>substrate</name>
    </ligand>
</feature>
<comment type="function">
    <text evidence="5">This enzyme is involved in nucleotide metabolism: it produces dUMP, the immediate precursor of thymidine nucleotides and it decreases the intracellular concentration of dUTP so that uracil cannot be incorporated into DNA.</text>
</comment>
<comment type="catalytic activity">
    <reaction evidence="4 5">
        <text>dUTP + H2O = dUMP + diphosphate + H(+)</text>
        <dbReference type="Rhea" id="RHEA:10248"/>
        <dbReference type="ChEBI" id="CHEBI:15377"/>
        <dbReference type="ChEBI" id="CHEBI:15378"/>
        <dbReference type="ChEBI" id="CHEBI:33019"/>
        <dbReference type="ChEBI" id="CHEBI:61555"/>
        <dbReference type="ChEBI" id="CHEBI:246422"/>
        <dbReference type="EC" id="3.6.1.23"/>
    </reaction>
</comment>
<keyword evidence="3 5" id="KW-0546">Nucleotide metabolism</keyword>